<reference evidence="10" key="2">
    <citation type="journal article" date="2021" name="Data Brief">
        <title>Draft genome sequence data of the facultative, thermophilic, xylanolytic bacterium Paenibacillus sp. strain DA-C8.</title>
        <authorList>
            <person name="Chhe C."/>
            <person name="Uke A."/>
            <person name="Baramee S."/>
            <person name="Ungkulpasvich U."/>
            <person name="Tachaapaikoon C."/>
            <person name="Pason P."/>
            <person name="Waeonukul R."/>
            <person name="Ratanakhanokchai K."/>
            <person name="Kosugi A."/>
        </authorList>
    </citation>
    <scope>NUCLEOTIDE SEQUENCE</scope>
    <source>
        <strain evidence="10">DA-C8</strain>
    </source>
</reference>
<dbReference type="InterPro" id="IPR008278">
    <property type="entry name" value="4-PPantetheinyl_Trfase_dom"/>
</dbReference>
<evidence type="ECO:0000256" key="3">
    <source>
        <dbReference type="ARBA" id="ARBA00022723"/>
    </source>
</evidence>
<keyword evidence="11" id="KW-1185">Reference proteome</keyword>
<evidence type="ECO:0000256" key="7">
    <source>
        <dbReference type="ARBA" id="ARBA00023160"/>
    </source>
</evidence>
<dbReference type="Gene3D" id="3.90.470.20">
    <property type="entry name" value="4'-phosphopantetheinyl transferase domain"/>
    <property type="match status" value="1"/>
</dbReference>
<dbReference type="HAMAP" id="MF_00101">
    <property type="entry name" value="AcpS"/>
    <property type="match status" value="1"/>
</dbReference>
<dbReference type="InterPro" id="IPR037143">
    <property type="entry name" value="4-PPantetheinyl_Trfase_dom_sf"/>
</dbReference>
<gene>
    <name evidence="8 10" type="primary">acpS</name>
    <name evidence="10" type="ORF">PRECH8_12630</name>
</gene>
<dbReference type="NCBIfam" id="TIGR00516">
    <property type="entry name" value="acpS"/>
    <property type="match status" value="1"/>
</dbReference>
<dbReference type="SUPFAM" id="SSF56214">
    <property type="entry name" value="4'-phosphopantetheinyl transferase"/>
    <property type="match status" value="1"/>
</dbReference>
<keyword evidence="8" id="KW-0963">Cytoplasm</keyword>
<name>A0A916QC15_9BACL</name>
<comment type="similarity">
    <text evidence="8">Belongs to the P-Pant transferase superfamily. AcpS family.</text>
</comment>
<dbReference type="EC" id="2.7.8.7" evidence="8"/>
<feature type="domain" description="4'-phosphopantetheinyl transferase" evidence="9">
    <location>
        <begin position="4"/>
        <end position="101"/>
    </location>
</feature>
<dbReference type="EMBL" id="BMAQ01000009">
    <property type="protein sequence ID" value="GFR37967.1"/>
    <property type="molecule type" value="Genomic_DNA"/>
</dbReference>
<feature type="binding site" evidence="8">
    <location>
        <position position="8"/>
    </location>
    <ligand>
        <name>Mg(2+)</name>
        <dbReference type="ChEBI" id="CHEBI:18420"/>
    </ligand>
</feature>
<evidence type="ECO:0000313" key="10">
    <source>
        <dbReference type="EMBL" id="GFR37967.1"/>
    </source>
</evidence>
<evidence type="ECO:0000256" key="1">
    <source>
        <dbReference type="ARBA" id="ARBA00022516"/>
    </source>
</evidence>
<comment type="cofactor">
    <cofactor evidence="8">
        <name>Mg(2+)</name>
        <dbReference type="ChEBI" id="CHEBI:18420"/>
    </cofactor>
</comment>
<proteinExistence type="inferred from homology"/>
<comment type="caution">
    <text evidence="10">The sequence shown here is derived from an EMBL/GenBank/DDBJ whole genome shotgun (WGS) entry which is preliminary data.</text>
</comment>
<sequence length="129" mass="13739">MIAGIGADLTEISRIQDLLGKASSERFLQRILTPAEREAAELKQGARLAEFVAGRFAAKESVAKALGCGIGAGLSFQDIEIINDARTGKPVCTVREEALIRAGLDHTAKIHLTITHTQDVAAAFVVIEN</sequence>
<keyword evidence="6 8" id="KW-0443">Lipid metabolism</keyword>
<evidence type="ECO:0000259" key="9">
    <source>
        <dbReference type="Pfam" id="PF01648"/>
    </source>
</evidence>
<protein>
    <recommendedName>
        <fullName evidence="8">Holo-[acyl-carrier-protein] synthase</fullName>
        <shortName evidence="8">Holo-ACP synthase</shortName>
        <ecNumber evidence="8">2.7.8.7</ecNumber>
    </recommendedName>
    <alternativeName>
        <fullName evidence="8">4'-phosphopantetheinyl transferase AcpS</fullName>
    </alternativeName>
</protein>
<comment type="function">
    <text evidence="8">Transfers the 4'-phosphopantetheine moiety from coenzyme A to a Ser of acyl-carrier-protein.</text>
</comment>
<dbReference type="AlphaFoldDB" id="A0A916QC15"/>
<evidence type="ECO:0000256" key="2">
    <source>
        <dbReference type="ARBA" id="ARBA00022679"/>
    </source>
</evidence>
<organism evidence="10 11">
    <name type="scientific">Insulibacter thermoxylanivorax</name>
    <dbReference type="NCBI Taxonomy" id="2749268"/>
    <lineage>
        <taxon>Bacteria</taxon>
        <taxon>Bacillati</taxon>
        <taxon>Bacillota</taxon>
        <taxon>Bacilli</taxon>
        <taxon>Bacillales</taxon>
        <taxon>Paenibacillaceae</taxon>
        <taxon>Insulibacter</taxon>
    </lineage>
</organism>
<comment type="subcellular location">
    <subcellularLocation>
        <location evidence="8">Cytoplasm</location>
    </subcellularLocation>
</comment>
<evidence type="ECO:0000256" key="5">
    <source>
        <dbReference type="ARBA" id="ARBA00022842"/>
    </source>
</evidence>
<keyword evidence="7 8" id="KW-0275">Fatty acid biosynthesis</keyword>
<dbReference type="InterPro" id="IPR002582">
    <property type="entry name" value="ACPS"/>
</dbReference>
<dbReference type="GO" id="GO:0008897">
    <property type="term" value="F:holo-[acyl-carrier-protein] synthase activity"/>
    <property type="evidence" value="ECO:0007669"/>
    <property type="project" value="UniProtKB-UniRule"/>
</dbReference>
<keyword evidence="2 8" id="KW-0808">Transferase</keyword>
<dbReference type="InterPro" id="IPR004568">
    <property type="entry name" value="Ppantetheine-prot_Trfase_dom"/>
</dbReference>
<dbReference type="GO" id="GO:0005737">
    <property type="term" value="C:cytoplasm"/>
    <property type="evidence" value="ECO:0007669"/>
    <property type="project" value="UniProtKB-SubCell"/>
</dbReference>
<evidence type="ECO:0000256" key="6">
    <source>
        <dbReference type="ARBA" id="ARBA00023098"/>
    </source>
</evidence>
<evidence type="ECO:0000313" key="11">
    <source>
        <dbReference type="Proteomes" id="UP000654993"/>
    </source>
</evidence>
<dbReference type="Pfam" id="PF01648">
    <property type="entry name" value="ACPS"/>
    <property type="match status" value="1"/>
</dbReference>
<feature type="binding site" evidence="8">
    <location>
        <position position="60"/>
    </location>
    <ligand>
        <name>Mg(2+)</name>
        <dbReference type="ChEBI" id="CHEBI:18420"/>
    </ligand>
</feature>
<keyword evidence="5 8" id="KW-0460">Magnesium</keyword>
<dbReference type="NCBIfam" id="TIGR00556">
    <property type="entry name" value="pantethn_trn"/>
    <property type="match status" value="1"/>
</dbReference>
<dbReference type="GO" id="GO:0000287">
    <property type="term" value="F:magnesium ion binding"/>
    <property type="evidence" value="ECO:0007669"/>
    <property type="project" value="UniProtKB-UniRule"/>
</dbReference>
<keyword evidence="3 8" id="KW-0479">Metal-binding</keyword>
<accession>A0A916QC15</accession>
<dbReference type="Proteomes" id="UP000654993">
    <property type="component" value="Unassembled WGS sequence"/>
</dbReference>
<comment type="catalytic activity">
    <reaction evidence="8">
        <text>apo-[ACP] + CoA = holo-[ACP] + adenosine 3',5'-bisphosphate + H(+)</text>
        <dbReference type="Rhea" id="RHEA:12068"/>
        <dbReference type="Rhea" id="RHEA-COMP:9685"/>
        <dbReference type="Rhea" id="RHEA-COMP:9690"/>
        <dbReference type="ChEBI" id="CHEBI:15378"/>
        <dbReference type="ChEBI" id="CHEBI:29999"/>
        <dbReference type="ChEBI" id="CHEBI:57287"/>
        <dbReference type="ChEBI" id="CHEBI:58343"/>
        <dbReference type="ChEBI" id="CHEBI:64479"/>
        <dbReference type="EC" id="2.7.8.7"/>
    </reaction>
</comment>
<dbReference type="GO" id="GO:0006633">
    <property type="term" value="P:fatty acid biosynthetic process"/>
    <property type="evidence" value="ECO:0007669"/>
    <property type="project" value="UniProtKB-UniRule"/>
</dbReference>
<evidence type="ECO:0000256" key="8">
    <source>
        <dbReference type="HAMAP-Rule" id="MF_00101"/>
    </source>
</evidence>
<keyword evidence="4 8" id="KW-0276">Fatty acid metabolism</keyword>
<evidence type="ECO:0000256" key="4">
    <source>
        <dbReference type="ARBA" id="ARBA00022832"/>
    </source>
</evidence>
<dbReference type="RefSeq" id="WP_200966233.1">
    <property type="nucleotide sequence ID" value="NZ_BMAQ01000009.1"/>
</dbReference>
<reference evidence="10" key="1">
    <citation type="submission" date="2020-08" db="EMBL/GenBank/DDBJ databases">
        <authorList>
            <person name="Uke A."/>
            <person name="Chhe C."/>
            <person name="Baramee S."/>
            <person name="Kosugi A."/>
        </authorList>
    </citation>
    <scope>NUCLEOTIDE SEQUENCE</scope>
    <source>
        <strain evidence="10">DA-C8</strain>
    </source>
</reference>
<keyword evidence="1 8" id="KW-0444">Lipid biosynthesis</keyword>